<dbReference type="AlphaFoldDB" id="A0A6L4WYG3"/>
<name>A0A6L4WYG3_9BIFI</name>
<gene>
    <name evidence="2" type="ORF">DSM100688_1878</name>
    <name evidence="3" type="ORF">GFD24_06345</name>
</gene>
<reference evidence="3 4" key="1">
    <citation type="submission" date="2019-10" db="EMBL/GenBank/DDBJ databases">
        <title>Bifidobacterium from non-human primates.</title>
        <authorList>
            <person name="Modesto M."/>
        </authorList>
    </citation>
    <scope>NUCLEOTIDE SEQUENCE [LARGE SCALE GENOMIC DNA]</scope>
    <source>
        <strain evidence="3 4">TREM</strain>
    </source>
</reference>
<dbReference type="Proteomes" id="UP000482084">
    <property type="component" value="Unassembled WGS sequence"/>
</dbReference>
<sequence>MNNTSSLTELLQSYDDEDLELVPPSGDDLDSPKRIERQLAEGVKRGQVWLASDYGCGIGSTADAVAADSDDADDLDDNSLYVLVAGVNTDDPRLVTVIPLSNDLRAETDDSLVIEQGSPLGEPMVAWPTIPAIIPVRLLYKPLKQFAPATVDAIVANDPAKADPADVVRQGETNEENDSPFVQNREDTIAILLKWHVMCAQLPKLHDGRKVTQHSKEELEAYADALETVLHLVPGQRLAVIRGKELTPEQQQQMTEAGFPESPYSKPVADDDYLIEVEQPLWRVAADAYASSGLPGDPRERLAYKAQFELAARVNGHGATAVRGALHKIANEVISAADK</sequence>
<proteinExistence type="predicted"/>
<reference evidence="2 5" key="2">
    <citation type="submission" date="2019-10" db="EMBL/GenBank/DDBJ databases">
        <title>Characterization of the phylogenetic diversity of two novel species belonging to the genus Bifidobacterium: Bifidobacterium cebidarum sp. nov. and Bifidobacterium leontopitheci sp. nov.</title>
        <authorList>
            <person name="Lugli G.A."/>
            <person name="Duranti S."/>
            <person name="Milani C."/>
            <person name="Turroni F."/>
            <person name="Ventura M."/>
        </authorList>
    </citation>
    <scope>NUCLEOTIDE SEQUENCE [LARGE SCALE GENOMIC DNA]</scope>
    <source>
        <strain evidence="2 5">DSM 100688</strain>
    </source>
</reference>
<dbReference type="Proteomes" id="UP000469943">
    <property type="component" value="Unassembled WGS sequence"/>
</dbReference>
<organism evidence="2 5">
    <name type="scientific">Bifidobacterium ramosum</name>
    <dbReference type="NCBI Taxonomy" id="1798158"/>
    <lineage>
        <taxon>Bacteria</taxon>
        <taxon>Bacillati</taxon>
        <taxon>Actinomycetota</taxon>
        <taxon>Actinomycetes</taxon>
        <taxon>Bifidobacteriales</taxon>
        <taxon>Bifidobacteriaceae</taxon>
        <taxon>Bifidobacterium</taxon>
    </lineage>
</organism>
<evidence type="ECO:0000313" key="4">
    <source>
        <dbReference type="Proteomes" id="UP000469943"/>
    </source>
</evidence>
<evidence type="ECO:0000313" key="3">
    <source>
        <dbReference type="EMBL" id="NEG71834.1"/>
    </source>
</evidence>
<evidence type="ECO:0000313" key="2">
    <source>
        <dbReference type="EMBL" id="KAB8287103.1"/>
    </source>
</evidence>
<dbReference type="EMBL" id="WHZX01000004">
    <property type="protein sequence ID" value="NEG71834.1"/>
    <property type="molecule type" value="Genomic_DNA"/>
</dbReference>
<keyword evidence="5" id="KW-1185">Reference proteome</keyword>
<evidence type="ECO:0000256" key="1">
    <source>
        <dbReference type="SAM" id="MobiDB-lite"/>
    </source>
</evidence>
<comment type="caution">
    <text evidence="2">The sequence shown here is derived from an EMBL/GenBank/DDBJ whole genome shotgun (WGS) entry which is preliminary data.</text>
</comment>
<dbReference type="EMBL" id="WBSM01000011">
    <property type="protein sequence ID" value="KAB8287103.1"/>
    <property type="molecule type" value="Genomic_DNA"/>
</dbReference>
<accession>A0A6L4WYG3</accession>
<feature type="region of interest" description="Disordered" evidence="1">
    <location>
        <begin position="1"/>
        <end position="32"/>
    </location>
</feature>
<feature type="compositionally biased region" description="Polar residues" evidence="1">
    <location>
        <begin position="1"/>
        <end position="11"/>
    </location>
</feature>
<evidence type="ECO:0000313" key="5">
    <source>
        <dbReference type="Proteomes" id="UP000482084"/>
    </source>
</evidence>
<protein>
    <submittedName>
        <fullName evidence="2">Uncharacterized protein</fullName>
    </submittedName>
</protein>
<dbReference type="OrthoDB" id="3230357at2"/>
<dbReference type="RefSeq" id="WP_152358887.1">
    <property type="nucleotide sequence ID" value="NZ_WBSM01000011.1"/>
</dbReference>